<dbReference type="GO" id="GO:1990923">
    <property type="term" value="C:PET complex"/>
    <property type="evidence" value="ECO:0007669"/>
    <property type="project" value="TreeGrafter"/>
</dbReference>
<organism evidence="1 2">
    <name type="scientific">Antrodiella citrinella</name>
    <dbReference type="NCBI Taxonomy" id="2447956"/>
    <lineage>
        <taxon>Eukaryota</taxon>
        <taxon>Fungi</taxon>
        <taxon>Dikarya</taxon>
        <taxon>Basidiomycota</taxon>
        <taxon>Agaricomycotina</taxon>
        <taxon>Agaricomycetes</taxon>
        <taxon>Polyporales</taxon>
        <taxon>Steccherinaceae</taxon>
        <taxon>Antrodiella</taxon>
    </lineage>
</organism>
<sequence length="328" mass="37306">MAETVPYIMCNNSADCHFAYSILYRASFLILDCEGNNLGRAGGCVSLVCVGTPLAEQIFIFDTLSPALSPNDLAPLWQLFSNQFIVKIVWDGRMDFLELWVSYKVRLECVLDLQVAEVVSRSTMRGEGEEHRLSRLAATYFSKNAVQKHTEQYDGLNVLIGLQQCCQDCGLGEEFVKDPEVKQMHKDKKADMWIQRPLSEKLLQYAAKDIQLISMLCTAFIMKGWIPPIPAPWCTLLGQCSRYVSAHVEQGKSEETDPFRPTGLMPLDVLTQPWGPQFKCTGCNRSLSMSCYTIDSDGFYRRRRPKCNLCHVLAMKYRHRAGDEWFVI</sequence>
<evidence type="ECO:0008006" key="3">
    <source>
        <dbReference type="Google" id="ProtNLM"/>
    </source>
</evidence>
<name>A0A4S4MYR5_9APHY</name>
<proteinExistence type="predicted"/>
<dbReference type="Gene3D" id="3.30.420.10">
    <property type="entry name" value="Ribonuclease H-like superfamily/Ribonuclease H"/>
    <property type="match status" value="1"/>
</dbReference>
<accession>A0A4S4MYR5</accession>
<gene>
    <name evidence="1" type="ORF">EUX98_g2533</name>
</gene>
<dbReference type="Proteomes" id="UP000308730">
    <property type="component" value="Unassembled WGS sequence"/>
</dbReference>
<keyword evidence="2" id="KW-1185">Reference proteome</keyword>
<dbReference type="InterPro" id="IPR012337">
    <property type="entry name" value="RNaseH-like_sf"/>
</dbReference>
<dbReference type="PANTHER" id="PTHR46628">
    <property type="entry name" value="PIRNA BIOGENESIS PROTEIN EXD1"/>
    <property type="match status" value="1"/>
</dbReference>
<dbReference type="InterPro" id="IPR052144">
    <property type="entry name" value="piRNA_biogenesis_EXD1"/>
</dbReference>
<evidence type="ECO:0000313" key="1">
    <source>
        <dbReference type="EMBL" id="THH31644.1"/>
    </source>
</evidence>
<dbReference type="GO" id="GO:0003676">
    <property type="term" value="F:nucleic acid binding"/>
    <property type="evidence" value="ECO:0007669"/>
    <property type="project" value="InterPro"/>
</dbReference>
<protein>
    <recommendedName>
        <fullName evidence="3">3'-5' exonuclease domain-containing protein</fullName>
    </recommendedName>
</protein>
<dbReference type="PANTHER" id="PTHR46628:SF1">
    <property type="entry name" value="PIRNA BIOGENESIS PROTEIN EXD1"/>
    <property type="match status" value="1"/>
</dbReference>
<dbReference type="EMBL" id="SGPM01000041">
    <property type="protein sequence ID" value="THH31644.1"/>
    <property type="molecule type" value="Genomic_DNA"/>
</dbReference>
<evidence type="ECO:0000313" key="2">
    <source>
        <dbReference type="Proteomes" id="UP000308730"/>
    </source>
</evidence>
<reference evidence="1 2" key="1">
    <citation type="submission" date="2019-02" db="EMBL/GenBank/DDBJ databases">
        <title>Genome sequencing of the rare red list fungi Antrodiella citrinella (Flaviporus citrinellus).</title>
        <authorList>
            <person name="Buettner E."/>
            <person name="Kellner H."/>
        </authorList>
    </citation>
    <scope>NUCLEOTIDE SEQUENCE [LARGE SCALE GENOMIC DNA]</scope>
    <source>
        <strain evidence="1 2">DSM 108506</strain>
    </source>
</reference>
<dbReference type="OrthoDB" id="26838at2759"/>
<dbReference type="AlphaFoldDB" id="A0A4S4MYR5"/>
<dbReference type="SUPFAM" id="SSF53098">
    <property type="entry name" value="Ribonuclease H-like"/>
    <property type="match status" value="1"/>
</dbReference>
<dbReference type="InterPro" id="IPR036397">
    <property type="entry name" value="RNaseH_sf"/>
</dbReference>
<comment type="caution">
    <text evidence="1">The sequence shown here is derived from an EMBL/GenBank/DDBJ whole genome shotgun (WGS) entry which is preliminary data.</text>
</comment>